<evidence type="ECO:0000313" key="1">
    <source>
        <dbReference type="EMBL" id="KAJ9065866.1"/>
    </source>
</evidence>
<keyword evidence="2" id="KW-1185">Reference proteome</keyword>
<evidence type="ECO:0000313" key="2">
    <source>
        <dbReference type="Proteomes" id="UP001165960"/>
    </source>
</evidence>
<organism evidence="1 2">
    <name type="scientific">Entomophthora muscae</name>
    <dbReference type="NCBI Taxonomy" id="34485"/>
    <lineage>
        <taxon>Eukaryota</taxon>
        <taxon>Fungi</taxon>
        <taxon>Fungi incertae sedis</taxon>
        <taxon>Zoopagomycota</taxon>
        <taxon>Entomophthoromycotina</taxon>
        <taxon>Entomophthoromycetes</taxon>
        <taxon>Entomophthorales</taxon>
        <taxon>Entomophthoraceae</taxon>
        <taxon>Entomophthora</taxon>
    </lineage>
</organism>
<comment type="caution">
    <text evidence="1">The sequence shown here is derived from an EMBL/GenBank/DDBJ whole genome shotgun (WGS) entry which is preliminary data.</text>
</comment>
<dbReference type="EMBL" id="QTSX02004320">
    <property type="protein sequence ID" value="KAJ9065866.1"/>
    <property type="molecule type" value="Genomic_DNA"/>
</dbReference>
<reference evidence="1" key="1">
    <citation type="submission" date="2022-04" db="EMBL/GenBank/DDBJ databases">
        <title>Genome of the entomopathogenic fungus Entomophthora muscae.</title>
        <authorList>
            <person name="Elya C."/>
            <person name="Lovett B.R."/>
            <person name="Lee E."/>
            <person name="Macias A.M."/>
            <person name="Hajek A.E."/>
            <person name="De Bivort B.L."/>
            <person name="Kasson M.T."/>
            <person name="De Fine Licht H.H."/>
            <person name="Stajich J.E."/>
        </authorList>
    </citation>
    <scope>NUCLEOTIDE SEQUENCE</scope>
    <source>
        <strain evidence="1">Berkeley</strain>
    </source>
</reference>
<name>A0ACC2SU00_9FUNG</name>
<accession>A0ACC2SU00</accession>
<dbReference type="Proteomes" id="UP001165960">
    <property type="component" value="Unassembled WGS sequence"/>
</dbReference>
<gene>
    <name evidence="1" type="ORF">DSO57_1015294</name>
</gene>
<protein>
    <submittedName>
        <fullName evidence="1">Uncharacterized protein</fullName>
    </submittedName>
</protein>
<sequence>MLLSKKRCLFKKGVLARMFTSIPVGSGNVSKKSAAVSILESDLQFIDKVNACVSFNRRSSAEALNGFLQQVYTDRNKHPPGNKTAATIENLKKDFFTLPTTLRNSFSFSTDDGLFLYNLVRSVKPKKVLELGSYYGKTTNLILSAMNPEQYAQKAISSIPRFDLTSNSCKVYSLHESDFFSESLLLSCDVKLECVKFNHHYMSHFCPPSILTRAIRHSAHNLLDELPNFAEFDLILFDCDKMKYKQCYEKIIAQRLLSKSGLLLFANCLNRGSVSTLDEAPSNKLGKFAFTKHYSLSLKLNKLCFHIAEDPKSVSTMVPFCGGLVAVQPLYQ</sequence>
<proteinExistence type="predicted"/>